<reference evidence="2" key="1">
    <citation type="submission" date="2021-01" db="EMBL/GenBank/DDBJ databases">
        <title>Genome sequence of Phenylobacterium sp. 20VBR1 isolated from a valley glaceir, Ny-Alesund, Svalbard.</title>
        <authorList>
            <person name="Thomas F.A."/>
            <person name="Krishnan K.P."/>
            <person name="Sinha R.K."/>
        </authorList>
    </citation>
    <scope>NUCLEOTIDE SEQUENCE</scope>
    <source>
        <strain evidence="2">20VBR1</strain>
    </source>
</reference>
<evidence type="ECO:0000256" key="1">
    <source>
        <dbReference type="SAM" id="MobiDB-lite"/>
    </source>
</evidence>
<feature type="region of interest" description="Disordered" evidence="1">
    <location>
        <begin position="26"/>
        <end position="52"/>
    </location>
</feature>
<feature type="compositionally biased region" description="Basic residues" evidence="1">
    <location>
        <begin position="40"/>
        <end position="52"/>
    </location>
</feature>
<gene>
    <name evidence="2" type="ORF">JKL49_01485</name>
</gene>
<evidence type="ECO:0000313" key="2">
    <source>
        <dbReference type="EMBL" id="QQZ50392.1"/>
    </source>
</evidence>
<proteinExistence type="predicted"/>
<protein>
    <submittedName>
        <fullName evidence="2">Uncharacterized protein</fullName>
    </submittedName>
</protein>
<dbReference type="EMBL" id="CP068570">
    <property type="protein sequence ID" value="QQZ50392.1"/>
    <property type="molecule type" value="Genomic_DNA"/>
</dbReference>
<name>A0A974P3Q3_9CAUL</name>
<sequence length="52" mass="5847">MAAAYPRKEMMVRVCEAVEKGARLHQLEQRPGFPAGRRSIAGRRRTRPSPIG</sequence>
<organism evidence="2">
    <name type="scientific">Phenylobacterium glaciei</name>
    <dbReference type="NCBI Taxonomy" id="2803784"/>
    <lineage>
        <taxon>Bacteria</taxon>
        <taxon>Pseudomonadati</taxon>
        <taxon>Pseudomonadota</taxon>
        <taxon>Alphaproteobacteria</taxon>
        <taxon>Caulobacterales</taxon>
        <taxon>Caulobacteraceae</taxon>
        <taxon>Phenylobacterium</taxon>
    </lineage>
</organism>
<accession>A0A974P3Q3</accession>
<dbReference type="AlphaFoldDB" id="A0A974P3Q3"/>